<keyword evidence="1" id="KW-1133">Transmembrane helix</keyword>
<name>A0A397SFG6_9GLOM</name>
<dbReference type="EMBL" id="QKYT01000638">
    <property type="protein sequence ID" value="RIA82717.1"/>
    <property type="molecule type" value="Genomic_DNA"/>
</dbReference>
<sequence>MANDDDSPNCCYRSYYDIRQHIFGLKSYYTFVILFTWIDTALYIGLFDKFWDKSDSSKLNIFSDLFFAVMWLTVGLTNIIPYYRFNNGLNCPNYNLYSIFPVFSDFGGLCRAYFGSMILSWIMFFLFSIATLVSWRAHKKNYLKGIDV</sequence>
<evidence type="ECO:0000313" key="2">
    <source>
        <dbReference type="EMBL" id="RIA82717.1"/>
    </source>
</evidence>
<evidence type="ECO:0000313" key="3">
    <source>
        <dbReference type="Proteomes" id="UP000265703"/>
    </source>
</evidence>
<comment type="caution">
    <text evidence="2">The sequence shown here is derived from an EMBL/GenBank/DDBJ whole genome shotgun (WGS) entry which is preliminary data.</text>
</comment>
<feature type="transmembrane region" description="Helical" evidence="1">
    <location>
        <begin position="28"/>
        <end position="47"/>
    </location>
</feature>
<keyword evidence="1" id="KW-0472">Membrane</keyword>
<dbReference type="AlphaFoldDB" id="A0A397SFG6"/>
<dbReference type="Proteomes" id="UP000265703">
    <property type="component" value="Unassembled WGS sequence"/>
</dbReference>
<protein>
    <recommendedName>
        <fullName evidence="4">MARVEL domain-containing protein</fullName>
    </recommendedName>
</protein>
<dbReference type="OrthoDB" id="2350677at2759"/>
<proteinExistence type="predicted"/>
<accession>A0A397SFG6</accession>
<evidence type="ECO:0000256" key="1">
    <source>
        <dbReference type="SAM" id="Phobius"/>
    </source>
</evidence>
<feature type="transmembrane region" description="Helical" evidence="1">
    <location>
        <begin position="59"/>
        <end position="80"/>
    </location>
</feature>
<reference evidence="2 3" key="1">
    <citation type="submission" date="2018-06" db="EMBL/GenBank/DDBJ databases">
        <title>Comparative genomics reveals the genomic features of Rhizophagus irregularis, R. cerebriforme, R. diaphanum and Gigaspora rosea, and their symbiotic lifestyle signature.</title>
        <authorList>
            <person name="Morin E."/>
            <person name="San Clemente H."/>
            <person name="Chen E.C.H."/>
            <person name="De La Providencia I."/>
            <person name="Hainaut M."/>
            <person name="Kuo A."/>
            <person name="Kohler A."/>
            <person name="Murat C."/>
            <person name="Tang N."/>
            <person name="Roy S."/>
            <person name="Loubradou J."/>
            <person name="Henrissat B."/>
            <person name="Grigoriev I.V."/>
            <person name="Corradi N."/>
            <person name="Roux C."/>
            <person name="Martin F.M."/>
        </authorList>
    </citation>
    <scope>NUCLEOTIDE SEQUENCE [LARGE SCALE GENOMIC DNA]</scope>
    <source>
        <strain evidence="2 3">DAOM 227022</strain>
    </source>
</reference>
<keyword evidence="1" id="KW-0812">Transmembrane</keyword>
<feature type="transmembrane region" description="Helical" evidence="1">
    <location>
        <begin position="112"/>
        <end position="135"/>
    </location>
</feature>
<keyword evidence="3" id="KW-1185">Reference proteome</keyword>
<evidence type="ECO:0008006" key="4">
    <source>
        <dbReference type="Google" id="ProtNLM"/>
    </source>
</evidence>
<organism evidence="2 3">
    <name type="scientific">Glomus cerebriforme</name>
    <dbReference type="NCBI Taxonomy" id="658196"/>
    <lineage>
        <taxon>Eukaryota</taxon>
        <taxon>Fungi</taxon>
        <taxon>Fungi incertae sedis</taxon>
        <taxon>Mucoromycota</taxon>
        <taxon>Glomeromycotina</taxon>
        <taxon>Glomeromycetes</taxon>
        <taxon>Glomerales</taxon>
        <taxon>Glomeraceae</taxon>
        <taxon>Glomus</taxon>
    </lineage>
</organism>
<gene>
    <name evidence="2" type="ORF">C1645_809513</name>
</gene>